<dbReference type="InterPro" id="IPR003675">
    <property type="entry name" value="Rce1/LyrA-like_dom"/>
</dbReference>
<dbReference type="STRING" id="313594.PI23P_09215"/>
<dbReference type="EMBL" id="AAOG01000002">
    <property type="protein sequence ID" value="EAR12795.1"/>
    <property type="molecule type" value="Genomic_DNA"/>
</dbReference>
<feature type="transmembrane region" description="Helical" evidence="1">
    <location>
        <begin position="73"/>
        <end position="94"/>
    </location>
</feature>
<evidence type="ECO:0000259" key="2">
    <source>
        <dbReference type="Pfam" id="PF02517"/>
    </source>
</evidence>
<sequence length="182" mass="20941">MKETFKNVYNYLKNPLLQQDANTNLTYRFKIFFQLLLICILTGIAISPIFALFDAIGWIDMKDHKTDILFKEMTAIQILLLGAVLLPIIEEIVFRAPIVLFKKAKSFKIAFYLFTLVFGFIHITNFEMTSNVLLLAPILVLPQILVGAYFGYIRVRFGLLWSMLLHGSYNAIFIILSLIPEL</sequence>
<feature type="transmembrane region" description="Helical" evidence="1">
    <location>
        <begin position="31"/>
        <end position="53"/>
    </location>
</feature>
<evidence type="ECO:0000313" key="3">
    <source>
        <dbReference type="EMBL" id="EAR12795.1"/>
    </source>
</evidence>
<protein>
    <recommendedName>
        <fullName evidence="2">CAAX prenyl protease 2/Lysostaphin resistance protein A-like domain-containing protein</fullName>
    </recommendedName>
</protein>
<dbReference type="Pfam" id="PF02517">
    <property type="entry name" value="Rce1-like"/>
    <property type="match status" value="1"/>
</dbReference>
<dbReference type="OrthoDB" id="847268at2"/>
<feature type="transmembrane region" description="Helical" evidence="1">
    <location>
        <begin position="159"/>
        <end position="179"/>
    </location>
</feature>
<feature type="transmembrane region" description="Helical" evidence="1">
    <location>
        <begin position="132"/>
        <end position="152"/>
    </location>
</feature>
<keyword evidence="1" id="KW-0472">Membrane</keyword>
<evidence type="ECO:0000313" key="4">
    <source>
        <dbReference type="Proteomes" id="UP000003053"/>
    </source>
</evidence>
<dbReference type="AlphaFoldDB" id="A4C052"/>
<comment type="caution">
    <text evidence="3">The sequence shown here is derived from an EMBL/GenBank/DDBJ whole genome shotgun (WGS) entry which is preliminary data.</text>
</comment>
<feature type="domain" description="CAAX prenyl protease 2/Lysostaphin resistance protein A-like" evidence="2">
    <location>
        <begin position="76"/>
        <end position="172"/>
    </location>
</feature>
<dbReference type="GO" id="GO:0080120">
    <property type="term" value="P:CAAX-box protein maturation"/>
    <property type="evidence" value="ECO:0007669"/>
    <property type="project" value="UniProtKB-ARBA"/>
</dbReference>
<dbReference type="GO" id="GO:0004175">
    <property type="term" value="F:endopeptidase activity"/>
    <property type="evidence" value="ECO:0007669"/>
    <property type="project" value="UniProtKB-ARBA"/>
</dbReference>
<feature type="transmembrane region" description="Helical" evidence="1">
    <location>
        <begin position="106"/>
        <end position="126"/>
    </location>
</feature>
<organism evidence="3 4">
    <name type="scientific">Polaribacter irgensii 23-P</name>
    <dbReference type="NCBI Taxonomy" id="313594"/>
    <lineage>
        <taxon>Bacteria</taxon>
        <taxon>Pseudomonadati</taxon>
        <taxon>Bacteroidota</taxon>
        <taxon>Flavobacteriia</taxon>
        <taxon>Flavobacteriales</taxon>
        <taxon>Flavobacteriaceae</taxon>
    </lineage>
</organism>
<dbReference type="RefSeq" id="WP_004570463.1">
    <property type="nucleotide sequence ID" value="NZ_CH724148.1"/>
</dbReference>
<evidence type="ECO:0000256" key="1">
    <source>
        <dbReference type="SAM" id="Phobius"/>
    </source>
</evidence>
<keyword evidence="1" id="KW-0812">Transmembrane</keyword>
<keyword evidence="4" id="KW-1185">Reference proteome</keyword>
<dbReference type="HOGENOM" id="CLU_1480740_0_0_10"/>
<reference evidence="3 4" key="1">
    <citation type="submission" date="2006-02" db="EMBL/GenBank/DDBJ databases">
        <authorList>
            <person name="Murray A."/>
            <person name="Staley J."/>
            <person name="Ferriera S."/>
            <person name="Johnson J."/>
            <person name="Kravitz S."/>
            <person name="Halpern A."/>
            <person name="Remington K."/>
            <person name="Beeson K."/>
            <person name="Tran B."/>
            <person name="Rogers Y.-H."/>
            <person name="Friedman R."/>
            <person name="Venter J.C."/>
        </authorList>
    </citation>
    <scope>NUCLEOTIDE SEQUENCE [LARGE SCALE GENOMIC DNA]</scope>
    <source>
        <strain evidence="3 4">23-P</strain>
    </source>
</reference>
<dbReference type="Proteomes" id="UP000003053">
    <property type="component" value="Unassembled WGS sequence"/>
</dbReference>
<dbReference type="eggNOG" id="COG1266">
    <property type="taxonomic scope" value="Bacteria"/>
</dbReference>
<name>A4C052_9FLAO</name>
<gene>
    <name evidence="3" type="ORF">PI23P_09215</name>
</gene>
<keyword evidence="1" id="KW-1133">Transmembrane helix</keyword>
<proteinExistence type="predicted"/>
<accession>A4C052</accession>